<dbReference type="EMBL" id="FKBS01000029">
    <property type="protein sequence ID" value="SAI54236.1"/>
    <property type="molecule type" value="Genomic_DNA"/>
</dbReference>
<dbReference type="AlphaFoldDB" id="A0A157R8M0"/>
<evidence type="ECO:0000256" key="4">
    <source>
        <dbReference type="ARBA" id="ARBA00022692"/>
    </source>
</evidence>
<keyword evidence="3" id="KW-1003">Cell membrane</keyword>
<feature type="transmembrane region" description="Helical" evidence="7">
    <location>
        <begin position="40"/>
        <end position="65"/>
    </location>
</feature>
<dbReference type="PANTHER" id="PTHR30086">
    <property type="entry name" value="ARGININE EXPORTER PROTEIN ARGO"/>
    <property type="match status" value="1"/>
</dbReference>
<evidence type="ECO:0000256" key="1">
    <source>
        <dbReference type="ARBA" id="ARBA00004651"/>
    </source>
</evidence>
<dbReference type="GO" id="GO:0005886">
    <property type="term" value="C:plasma membrane"/>
    <property type="evidence" value="ECO:0007669"/>
    <property type="project" value="UniProtKB-SubCell"/>
</dbReference>
<dbReference type="PIRSF" id="PIRSF006324">
    <property type="entry name" value="LeuE"/>
    <property type="match status" value="1"/>
</dbReference>
<gene>
    <name evidence="8" type="primary">rhtB_5</name>
    <name evidence="8" type="ORF">SAMEA1982600_04444</name>
</gene>
<evidence type="ECO:0000256" key="6">
    <source>
        <dbReference type="ARBA" id="ARBA00023136"/>
    </source>
</evidence>
<keyword evidence="5 7" id="KW-1133">Transmembrane helix</keyword>
<dbReference type="Proteomes" id="UP000077037">
    <property type="component" value="Unassembled WGS sequence"/>
</dbReference>
<protein>
    <submittedName>
        <fullName evidence="8">Amino acid efflux protein</fullName>
    </submittedName>
</protein>
<feature type="transmembrane region" description="Helical" evidence="7">
    <location>
        <begin position="77"/>
        <end position="95"/>
    </location>
</feature>
<dbReference type="OrthoDB" id="9784202at2"/>
<evidence type="ECO:0000313" key="8">
    <source>
        <dbReference type="EMBL" id="SAI54236.1"/>
    </source>
</evidence>
<feature type="transmembrane region" description="Helical" evidence="7">
    <location>
        <begin position="183"/>
        <end position="201"/>
    </location>
</feature>
<accession>A0A157R8M0</accession>
<proteinExistence type="inferred from homology"/>
<dbReference type="InterPro" id="IPR001123">
    <property type="entry name" value="LeuE-type"/>
</dbReference>
<comment type="similarity">
    <text evidence="2">Belongs to the Rht family.</text>
</comment>
<feature type="transmembrane region" description="Helical" evidence="7">
    <location>
        <begin position="144"/>
        <end position="162"/>
    </location>
</feature>
<sequence length="202" mass="21679">MQFNTWLLLLVTTLGISLTPGPNALLVLTHGAMHGSRRTLSTIAGGLAGFVAMIALCLFGIAALVQASVHGLTALKWIGGAYLIWLGAGLWRAPPMQVSAPIDSRSARPAVLFRQGLFSALANPKALLLFSAFLPQFIDPHRSLLTQFVVVTATYLAAEFVVEYLIAATADRVRPWLGRMGRRFNRVCGGLFVAVGALLPLR</sequence>
<dbReference type="Pfam" id="PF01810">
    <property type="entry name" value="LysE"/>
    <property type="match status" value="1"/>
</dbReference>
<organism evidence="8 9">
    <name type="scientific">Bordetella ansorpii</name>
    <dbReference type="NCBI Taxonomy" id="288768"/>
    <lineage>
        <taxon>Bacteria</taxon>
        <taxon>Pseudomonadati</taxon>
        <taxon>Pseudomonadota</taxon>
        <taxon>Betaproteobacteria</taxon>
        <taxon>Burkholderiales</taxon>
        <taxon>Alcaligenaceae</taxon>
        <taxon>Bordetella</taxon>
    </lineage>
</organism>
<reference evidence="8 9" key="1">
    <citation type="submission" date="2016-03" db="EMBL/GenBank/DDBJ databases">
        <authorList>
            <consortium name="Pathogen Informatics"/>
        </authorList>
    </citation>
    <scope>NUCLEOTIDE SEQUENCE [LARGE SCALE GENOMIC DNA]</scope>
    <source>
        <strain evidence="8 9">NCTC13364</strain>
    </source>
</reference>
<keyword evidence="4 7" id="KW-0812">Transmembrane</keyword>
<evidence type="ECO:0000256" key="2">
    <source>
        <dbReference type="ARBA" id="ARBA00007928"/>
    </source>
</evidence>
<feature type="transmembrane region" description="Helical" evidence="7">
    <location>
        <begin position="116"/>
        <end position="138"/>
    </location>
</feature>
<keyword evidence="6 7" id="KW-0472">Membrane</keyword>
<dbReference type="PANTHER" id="PTHR30086:SF14">
    <property type="entry name" value="HOMOSERINE_HOMOSERINE LACTONE EFFLUX PROTEIN"/>
    <property type="match status" value="1"/>
</dbReference>
<comment type="subcellular location">
    <subcellularLocation>
        <location evidence="1">Cell membrane</location>
        <topology evidence="1">Multi-pass membrane protein</topology>
    </subcellularLocation>
</comment>
<feature type="transmembrane region" description="Helical" evidence="7">
    <location>
        <begin position="6"/>
        <end position="28"/>
    </location>
</feature>
<evidence type="ECO:0000256" key="7">
    <source>
        <dbReference type="SAM" id="Phobius"/>
    </source>
</evidence>
<evidence type="ECO:0000256" key="3">
    <source>
        <dbReference type="ARBA" id="ARBA00022475"/>
    </source>
</evidence>
<evidence type="ECO:0000313" key="9">
    <source>
        <dbReference type="Proteomes" id="UP000077037"/>
    </source>
</evidence>
<dbReference type="GO" id="GO:0042970">
    <property type="term" value="F:homoserine transmembrane transporter activity"/>
    <property type="evidence" value="ECO:0007669"/>
    <property type="project" value="TreeGrafter"/>
</dbReference>
<dbReference type="RefSeq" id="WP_066419442.1">
    <property type="nucleotide sequence ID" value="NZ_FKBS01000029.1"/>
</dbReference>
<evidence type="ECO:0000256" key="5">
    <source>
        <dbReference type="ARBA" id="ARBA00022989"/>
    </source>
</evidence>
<name>A0A157R8M0_9BORD</name>